<dbReference type="PANTHER" id="PTHR43585">
    <property type="entry name" value="FUMIPYRROLE BIOSYNTHESIS PROTEIN C"/>
    <property type="match status" value="1"/>
</dbReference>
<keyword evidence="1" id="KW-0436">Ligase</keyword>
<sequence length="415" mass="44449">MDPVLLVLSGGQSEYREYMLGKIAERYPIVLLTPDPVTWERAYITAELRIDPADTAEIVATARRAAQRYAVAGVLTYHEPCVELAAVIAAELGVPRCPPQGAARCRDKWATRLALDADGVPSAAAELVTSAAEAAEAAARIGYPVVVKPRSLSASFGVSKVDCPAELEPAFDRAFASGLPEPWEHHSGVLVEEYLDGPEISVDSAVHGGVVESPVFARKVLGYPPHFEELGHVVADPADLVADPQQVRDVVRAAHSALGVDNTVTHTELRLTARGPRLVEVNGRSGGDLIPDLAELATGVDMAAAAADVAAGVPPTLRVVRSRVAGIRFFYTDESGVVDALELDAAEGELPWLHRVTWLVEPGTLIRPEPGRRYFARIGFAVVVAGSVSECEQRMAKVAELVRVRTTGRARSNRR</sequence>
<protein>
    <submittedName>
        <fullName evidence="6">ATP-grasp domain-containing protein</fullName>
    </submittedName>
</protein>
<dbReference type="SUPFAM" id="SSF56059">
    <property type="entry name" value="Glutathione synthetase ATP-binding domain-like"/>
    <property type="match status" value="1"/>
</dbReference>
<keyword evidence="2 4" id="KW-0547">Nucleotide-binding</keyword>
<gene>
    <name evidence="6" type="ORF">GCM10020366_19960</name>
</gene>
<dbReference type="RefSeq" id="WP_344925744.1">
    <property type="nucleotide sequence ID" value="NZ_BAAAYK010000038.1"/>
</dbReference>
<dbReference type="PANTHER" id="PTHR43585:SF2">
    <property type="entry name" value="ATP-GRASP ENZYME FSQD"/>
    <property type="match status" value="1"/>
</dbReference>
<evidence type="ECO:0000313" key="7">
    <source>
        <dbReference type="Proteomes" id="UP001500483"/>
    </source>
</evidence>
<evidence type="ECO:0000313" key="6">
    <source>
        <dbReference type="EMBL" id="GAA3356328.1"/>
    </source>
</evidence>
<organism evidence="6 7">
    <name type="scientific">Saccharopolyspora gregorii</name>
    <dbReference type="NCBI Taxonomy" id="33914"/>
    <lineage>
        <taxon>Bacteria</taxon>
        <taxon>Bacillati</taxon>
        <taxon>Actinomycetota</taxon>
        <taxon>Actinomycetes</taxon>
        <taxon>Pseudonocardiales</taxon>
        <taxon>Pseudonocardiaceae</taxon>
        <taxon>Saccharopolyspora</taxon>
    </lineage>
</organism>
<evidence type="ECO:0000256" key="3">
    <source>
        <dbReference type="ARBA" id="ARBA00022840"/>
    </source>
</evidence>
<comment type="caution">
    <text evidence="6">The sequence shown here is derived from an EMBL/GenBank/DDBJ whole genome shotgun (WGS) entry which is preliminary data.</text>
</comment>
<dbReference type="Gene3D" id="3.40.50.20">
    <property type="match status" value="1"/>
</dbReference>
<dbReference type="Gene3D" id="3.30.470.20">
    <property type="entry name" value="ATP-grasp fold, B domain"/>
    <property type="match status" value="1"/>
</dbReference>
<keyword evidence="3 4" id="KW-0067">ATP-binding</keyword>
<name>A0ABP6RL99_9PSEU</name>
<dbReference type="PROSITE" id="PS50975">
    <property type="entry name" value="ATP_GRASP"/>
    <property type="match status" value="1"/>
</dbReference>
<keyword evidence="7" id="KW-1185">Reference proteome</keyword>
<evidence type="ECO:0000256" key="1">
    <source>
        <dbReference type="ARBA" id="ARBA00022598"/>
    </source>
</evidence>
<dbReference type="Pfam" id="PF18603">
    <property type="entry name" value="LAL_C2"/>
    <property type="match status" value="1"/>
</dbReference>
<dbReference type="InterPro" id="IPR040570">
    <property type="entry name" value="LAL_C2"/>
</dbReference>
<dbReference type="Pfam" id="PF13535">
    <property type="entry name" value="ATP-grasp_4"/>
    <property type="match status" value="1"/>
</dbReference>
<dbReference type="EMBL" id="BAAAYK010000038">
    <property type="protein sequence ID" value="GAA3356328.1"/>
    <property type="molecule type" value="Genomic_DNA"/>
</dbReference>
<proteinExistence type="predicted"/>
<dbReference type="InterPro" id="IPR052032">
    <property type="entry name" value="ATP-dep_AA_Ligase"/>
</dbReference>
<evidence type="ECO:0000259" key="5">
    <source>
        <dbReference type="PROSITE" id="PS50975"/>
    </source>
</evidence>
<dbReference type="Proteomes" id="UP001500483">
    <property type="component" value="Unassembled WGS sequence"/>
</dbReference>
<feature type="domain" description="ATP-grasp" evidence="5">
    <location>
        <begin position="112"/>
        <end position="311"/>
    </location>
</feature>
<accession>A0ABP6RL99</accession>
<evidence type="ECO:0000256" key="4">
    <source>
        <dbReference type="PROSITE-ProRule" id="PRU00409"/>
    </source>
</evidence>
<dbReference type="InterPro" id="IPR011761">
    <property type="entry name" value="ATP-grasp"/>
</dbReference>
<evidence type="ECO:0000256" key="2">
    <source>
        <dbReference type="ARBA" id="ARBA00022741"/>
    </source>
</evidence>
<reference evidence="7" key="1">
    <citation type="journal article" date="2019" name="Int. J. Syst. Evol. Microbiol.">
        <title>The Global Catalogue of Microorganisms (GCM) 10K type strain sequencing project: providing services to taxonomists for standard genome sequencing and annotation.</title>
        <authorList>
            <consortium name="The Broad Institute Genomics Platform"/>
            <consortium name="The Broad Institute Genome Sequencing Center for Infectious Disease"/>
            <person name="Wu L."/>
            <person name="Ma J."/>
        </authorList>
    </citation>
    <scope>NUCLEOTIDE SEQUENCE [LARGE SCALE GENOMIC DNA]</scope>
    <source>
        <strain evidence="7">JCM 9687</strain>
    </source>
</reference>